<dbReference type="Proteomes" id="UP000198923">
    <property type="component" value="Unassembled WGS sequence"/>
</dbReference>
<dbReference type="STRING" id="504805.SAMN05421505_1122"/>
<gene>
    <name evidence="1" type="ORF">SAMN05421505_1122</name>
</gene>
<protein>
    <submittedName>
        <fullName evidence="1">tRNA(Ile)-lysidine synthase TilS/MesJ</fullName>
    </submittedName>
</protein>
<dbReference type="Gene3D" id="3.40.50.620">
    <property type="entry name" value="HUPs"/>
    <property type="match status" value="1"/>
</dbReference>
<dbReference type="AlphaFoldDB" id="A0A1G8A3Q4"/>
<sequence length="416" mass="46057">MSSTDWDRLTLLFPAGARTLKPIEQMTIADLLLANRFPPSLFQAYEVPGDGTLKPIPISLTVDQLAPGCNVVVQCMRNTDIEALRPTEIETVRHSAYPVAALADFQYAHESKAPTHRLHLVDDAAMREIVFTKISDFLAAHRAPARLVAGISGGGDSSSLVQGMRRYITSQDGDPSEITCFTLAMEPLWPESAVDRARELCGEAGFNHRVLYPADVTELLKMSASPAELWEEFSATYGADTSHFFGTFLVNLAGRAVCSITGARHLLVGYNREDLAAELLFCLINGRRPMPYPIRRTGEVDVMMPVWDVPKSMLDACYPRISEVNYSERVDATAMRRSSIYYLAHCLDSLVPQMSLSLMSGVRALMDDLDGWQRLSPIPGTPLLHTGHGDPDSQSGIVDMLSRYFPQWQPLHDQAE</sequence>
<reference evidence="1 2" key="1">
    <citation type="submission" date="2016-10" db="EMBL/GenBank/DDBJ databases">
        <authorList>
            <person name="de Groot N.N."/>
        </authorList>
    </citation>
    <scope>NUCLEOTIDE SEQUENCE [LARGE SCALE GENOMIC DNA]</scope>
    <source>
        <strain evidence="1 2">CPCC 201354</strain>
    </source>
</reference>
<name>A0A1G8A3Q4_9ACTN</name>
<dbReference type="OrthoDB" id="7066129at2"/>
<dbReference type="EMBL" id="FNCN01000012">
    <property type="protein sequence ID" value="SDH15548.1"/>
    <property type="molecule type" value="Genomic_DNA"/>
</dbReference>
<accession>A0A1G8A3Q4</accession>
<organism evidence="1 2">
    <name type="scientific">Sinosporangium album</name>
    <dbReference type="NCBI Taxonomy" id="504805"/>
    <lineage>
        <taxon>Bacteria</taxon>
        <taxon>Bacillati</taxon>
        <taxon>Actinomycetota</taxon>
        <taxon>Actinomycetes</taxon>
        <taxon>Streptosporangiales</taxon>
        <taxon>Streptosporangiaceae</taxon>
        <taxon>Sinosporangium</taxon>
    </lineage>
</organism>
<proteinExistence type="predicted"/>
<dbReference type="SUPFAM" id="SSF52402">
    <property type="entry name" value="Adenine nucleotide alpha hydrolases-like"/>
    <property type="match status" value="1"/>
</dbReference>
<evidence type="ECO:0000313" key="1">
    <source>
        <dbReference type="EMBL" id="SDH15548.1"/>
    </source>
</evidence>
<evidence type="ECO:0000313" key="2">
    <source>
        <dbReference type="Proteomes" id="UP000198923"/>
    </source>
</evidence>
<dbReference type="InterPro" id="IPR014729">
    <property type="entry name" value="Rossmann-like_a/b/a_fold"/>
</dbReference>
<keyword evidence="2" id="KW-1185">Reference proteome</keyword>